<dbReference type="PROSITE" id="PS00889">
    <property type="entry name" value="CNMP_BINDING_2"/>
    <property type="match status" value="1"/>
</dbReference>
<proteinExistence type="predicted"/>
<dbReference type="KEGG" id="gtt:GUITHDRAFT_140187"/>
<dbReference type="EnsemblProtists" id="EKX43733">
    <property type="protein sequence ID" value="EKX43733"/>
    <property type="gene ID" value="GUITHDRAFT_140187"/>
</dbReference>
<dbReference type="PRINTS" id="PR00103">
    <property type="entry name" value="CAMPKINASE"/>
</dbReference>
<dbReference type="SUPFAM" id="SSF50978">
    <property type="entry name" value="WD40 repeat-like"/>
    <property type="match status" value="1"/>
</dbReference>
<dbReference type="Pfam" id="PF00069">
    <property type="entry name" value="Pkinase"/>
    <property type="match status" value="1"/>
</dbReference>
<dbReference type="GeneID" id="17300387"/>
<dbReference type="OMA" id="QNRMMIQ"/>
<dbReference type="InterPro" id="IPR015943">
    <property type="entry name" value="WD40/YVTN_repeat-like_dom_sf"/>
</dbReference>
<dbReference type="InterPro" id="IPR008271">
    <property type="entry name" value="Ser/Thr_kinase_AS"/>
</dbReference>
<keyword evidence="2 5" id="KW-0547">Nucleotide-binding</keyword>
<keyword evidence="1" id="KW-0140">cGMP</keyword>
<dbReference type="Gene3D" id="2.130.10.10">
    <property type="entry name" value="YVTN repeat-like/Quinoprotein amine dehydrogenase"/>
    <property type="match status" value="1"/>
</dbReference>
<dbReference type="PANTHER" id="PTHR24347">
    <property type="entry name" value="SERINE/THREONINE-PROTEIN KINASE"/>
    <property type="match status" value="1"/>
</dbReference>
<dbReference type="Gene3D" id="1.10.510.10">
    <property type="entry name" value="Transferase(Phosphotransferase) domain 1"/>
    <property type="match status" value="1"/>
</dbReference>
<sequence>MQRPPRHLVLGKTIGKGSYATVKQAKDKITGMTCAVKIIDKRSSLFKPAALEKEINAMLKVSHPNIVRLHGVYHERSKTYLILDLMTGGTVMDRIIEMDHFQERDAIVMISDVLSAVAYLHSIAIAHRDIKPENLLYASSNPESPDYYTIKLADFGLSSITTEQSSMKTLCGTPTYVAPEIIDPKRKSIYYGPEVDIWSVGIVMYVMLCGFPPFFDQKTSVLFEQICQGQYDFPSPYWDGVSPDAKDLISKMLVVDPSQRFSARQCQQHPWIVEAPEESEGSGPGNLHASHRAFLLIRKLPLFANIDPMLLEKITRKLRLVRVAKGEALINAGDQGDSMYFINSGAMEILVDGERVDRLTTGDFFGEVALTVAELRTADVVSLGQDATGKCSTEPAELFQLMRVDFEEIMGEFPPLMRRLAHVGKARVRRASSQSRSPERRSPLQYDAAPRYFNEEDSKHSDGSSSAGSPVATSASRAVEEPDELNDFEKELETLHAELHAQEEKKKRMEAGAEKKADGDSQQERKEEEDDSSEEEEDGVTHLSSAVSWGFKVGYFISQEELAAQEKLVQMLKDQVPQCSPDDRECKSDARRQDRKYKNRLGGFADDPYEDGLKLTMQTQLKLKGKATMLRWLPFFTMDAHSAITRLMVAVDSKGFLHVLDNAAHVLSSWPCGHASSVTSLAVSPPLGNVCYIATGSKHGEVRVHSFPVPPKFEISPASSRIALKQARKIGRNGWKPVLSHVHDFFPTRTQRIDKISDRSFEVSNTSAPAEITSMQFVQKGRSLNLVAGDAAGRMFWMLLNGSLVSSRHIDQSLQPAVDVKIEDIAALPDTHWILAGWSGGLSAMDIRQASMQQVQCVKFVIDKQGKSRGEKKPETRLVDFEVASMALDAEIKRSRFHLMYVGTKAGQTLVLQIRRDFDPKTNSAQVKCRILQEINIVDETSGKHVPVHVALMKDYLAAAASGSSITSLSM</sequence>
<dbReference type="InterPro" id="IPR000595">
    <property type="entry name" value="cNMP-bd_dom"/>
</dbReference>
<dbReference type="GO" id="GO:0005524">
    <property type="term" value="F:ATP binding"/>
    <property type="evidence" value="ECO:0007669"/>
    <property type="project" value="UniProtKB-UniRule"/>
</dbReference>
<protein>
    <recommendedName>
        <fullName evidence="12">cGMP-dependent protein kinase</fullName>
    </recommendedName>
</protein>
<dbReference type="CDD" id="cd05117">
    <property type="entry name" value="STKc_CAMK"/>
    <property type="match status" value="1"/>
</dbReference>
<evidence type="ECO:0000256" key="1">
    <source>
        <dbReference type="ARBA" id="ARBA00022535"/>
    </source>
</evidence>
<organism evidence="9">
    <name type="scientific">Guillardia theta (strain CCMP2712)</name>
    <name type="common">Cryptophyte</name>
    <dbReference type="NCBI Taxonomy" id="905079"/>
    <lineage>
        <taxon>Eukaryota</taxon>
        <taxon>Cryptophyceae</taxon>
        <taxon>Pyrenomonadales</taxon>
        <taxon>Geminigeraceae</taxon>
        <taxon>Guillardia</taxon>
    </lineage>
</organism>
<feature type="region of interest" description="Disordered" evidence="6">
    <location>
        <begin position="428"/>
        <end position="483"/>
    </location>
</feature>
<feature type="compositionally biased region" description="Basic and acidic residues" evidence="6">
    <location>
        <begin position="502"/>
        <end position="526"/>
    </location>
</feature>
<dbReference type="PaxDb" id="55529-EKX43733"/>
<evidence type="ECO:0000256" key="6">
    <source>
        <dbReference type="SAM" id="MobiDB-lite"/>
    </source>
</evidence>
<evidence type="ECO:0000259" key="7">
    <source>
        <dbReference type="PROSITE" id="PS50011"/>
    </source>
</evidence>
<dbReference type="OrthoDB" id="40902at2759"/>
<dbReference type="Proteomes" id="UP000011087">
    <property type="component" value="Unassembled WGS sequence"/>
</dbReference>
<evidence type="ECO:0000313" key="11">
    <source>
        <dbReference type="Proteomes" id="UP000011087"/>
    </source>
</evidence>
<reference evidence="9 11" key="1">
    <citation type="journal article" date="2012" name="Nature">
        <title>Algal genomes reveal evolutionary mosaicism and the fate of nucleomorphs.</title>
        <authorList>
            <consortium name="DOE Joint Genome Institute"/>
            <person name="Curtis B.A."/>
            <person name="Tanifuji G."/>
            <person name="Burki F."/>
            <person name="Gruber A."/>
            <person name="Irimia M."/>
            <person name="Maruyama S."/>
            <person name="Arias M.C."/>
            <person name="Ball S.G."/>
            <person name="Gile G.H."/>
            <person name="Hirakawa Y."/>
            <person name="Hopkins J.F."/>
            <person name="Kuo A."/>
            <person name="Rensing S.A."/>
            <person name="Schmutz J."/>
            <person name="Symeonidi A."/>
            <person name="Elias M."/>
            <person name="Eveleigh R.J."/>
            <person name="Herman E.K."/>
            <person name="Klute M.J."/>
            <person name="Nakayama T."/>
            <person name="Obornik M."/>
            <person name="Reyes-Prieto A."/>
            <person name="Armbrust E.V."/>
            <person name="Aves S.J."/>
            <person name="Beiko R.G."/>
            <person name="Coutinho P."/>
            <person name="Dacks J.B."/>
            <person name="Durnford D.G."/>
            <person name="Fast N.M."/>
            <person name="Green B.R."/>
            <person name="Grisdale C.J."/>
            <person name="Hempel F."/>
            <person name="Henrissat B."/>
            <person name="Hoppner M.P."/>
            <person name="Ishida K."/>
            <person name="Kim E."/>
            <person name="Koreny L."/>
            <person name="Kroth P.G."/>
            <person name="Liu Y."/>
            <person name="Malik S.B."/>
            <person name="Maier U.G."/>
            <person name="McRose D."/>
            <person name="Mock T."/>
            <person name="Neilson J.A."/>
            <person name="Onodera N.T."/>
            <person name="Poole A.M."/>
            <person name="Pritham E.J."/>
            <person name="Richards T.A."/>
            <person name="Rocap G."/>
            <person name="Roy S.W."/>
            <person name="Sarai C."/>
            <person name="Schaack S."/>
            <person name="Shirato S."/>
            <person name="Slamovits C.H."/>
            <person name="Spencer D.F."/>
            <person name="Suzuki S."/>
            <person name="Worden A.Z."/>
            <person name="Zauner S."/>
            <person name="Barry K."/>
            <person name="Bell C."/>
            <person name="Bharti A.K."/>
            <person name="Crow J.A."/>
            <person name="Grimwood J."/>
            <person name="Kramer R."/>
            <person name="Lindquist E."/>
            <person name="Lucas S."/>
            <person name="Salamov A."/>
            <person name="McFadden G.I."/>
            <person name="Lane C.E."/>
            <person name="Keeling P.J."/>
            <person name="Gray M.W."/>
            <person name="Grigoriev I.V."/>
            <person name="Archibald J.M."/>
        </authorList>
    </citation>
    <scope>NUCLEOTIDE SEQUENCE</scope>
    <source>
        <strain evidence="9 11">CCMP2712</strain>
    </source>
</reference>
<dbReference type="PROSITE" id="PS00108">
    <property type="entry name" value="PROTEIN_KINASE_ST"/>
    <property type="match status" value="1"/>
</dbReference>
<dbReference type="STRING" id="905079.L1J5B4"/>
<dbReference type="PROSITE" id="PS00107">
    <property type="entry name" value="PROTEIN_KINASE_ATP"/>
    <property type="match status" value="1"/>
</dbReference>
<evidence type="ECO:0000256" key="5">
    <source>
        <dbReference type="PROSITE-ProRule" id="PRU10141"/>
    </source>
</evidence>
<evidence type="ECO:0000256" key="2">
    <source>
        <dbReference type="ARBA" id="ARBA00022741"/>
    </source>
</evidence>
<dbReference type="InterPro" id="IPR018490">
    <property type="entry name" value="cNMP-bd_dom_sf"/>
</dbReference>
<dbReference type="InterPro" id="IPR011009">
    <property type="entry name" value="Kinase-like_dom_sf"/>
</dbReference>
<dbReference type="PROSITE" id="PS00888">
    <property type="entry name" value="CNMP_BINDING_1"/>
    <property type="match status" value="1"/>
</dbReference>
<gene>
    <name evidence="9" type="ORF">GUITHDRAFT_140187</name>
</gene>
<dbReference type="AlphaFoldDB" id="L1J5B4"/>
<dbReference type="EMBL" id="JH993008">
    <property type="protein sequence ID" value="EKX43733.1"/>
    <property type="molecule type" value="Genomic_DNA"/>
</dbReference>
<feature type="domain" description="Cyclic nucleotide-binding" evidence="8">
    <location>
        <begin position="302"/>
        <end position="420"/>
    </location>
</feature>
<dbReference type="InterPro" id="IPR018488">
    <property type="entry name" value="cNMP-bd_CS"/>
</dbReference>
<feature type="binding site" evidence="5">
    <location>
        <position position="37"/>
    </location>
    <ligand>
        <name>ATP</name>
        <dbReference type="ChEBI" id="CHEBI:30616"/>
    </ligand>
</feature>
<dbReference type="CDD" id="cd00038">
    <property type="entry name" value="CAP_ED"/>
    <property type="match status" value="1"/>
</dbReference>
<feature type="compositionally biased region" description="Acidic residues" evidence="6">
    <location>
        <begin position="527"/>
        <end position="538"/>
    </location>
</feature>
<keyword evidence="4" id="KW-0142">cGMP-binding</keyword>
<reference evidence="10" key="3">
    <citation type="submission" date="2016-03" db="UniProtKB">
        <authorList>
            <consortium name="EnsemblProtists"/>
        </authorList>
    </citation>
    <scope>IDENTIFICATION</scope>
</reference>
<evidence type="ECO:0000256" key="4">
    <source>
        <dbReference type="ARBA" id="ARBA00022992"/>
    </source>
</evidence>
<dbReference type="HOGENOM" id="CLU_305552_0_0_1"/>
<dbReference type="eggNOG" id="KOG0032">
    <property type="taxonomic scope" value="Eukaryota"/>
</dbReference>
<evidence type="ECO:0008006" key="12">
    <source>
        <dbReference type="Google" id="ProtNLM"/>
    </source>
</evidence>
<dbReference type="RefSeq" id="XP_005830713.1">
    <property type="nucleotide sequence ID" value="XM_005830656.1"/>
</dbReference>
<evidence type="ECO:0000259" key="8">
    <source>
        <dbReference type="PROSITE" id="PS50042"/>
    </source>
</evidence>
<keyword evidence="11" id="KW-1185">Reference proteome</keyword>
<dbReference type="GO" id="GO:0030553">
    <property type="term" value="F:cGMP binding"/>
    <property type="evidence" value="ECO:0007669"/>
    <property type="project" value="UniProtKB-KW"/>
</dbReference>
<dbReference type="SUPFAM" id="SSF56112">
    <property type="entry name" value="Protein kinase-like (PK-like)"/>
    <property type="match status" value="1"/>
</dbReference>
<evidence type="ECO:0000256" key="3">
    <source>
        <dbReference type="ARBA" id="ARBA00022840"/>
    </source>
</evidence>
<name>L1J5B4_GUITC</name>
<accession>L1J5B4</accession>
<feature type="compositionally biased region" description="Basic and acidic residues" evidence="6">
    <location>
        <begin position="453"/>
        <end position="462"/>
    </location>
</feature>
<keyword evidence="3 5" id="KW-0067">ATP-binding</keyword>
<dbReference type="SMART" id="SM00220">
    <property type="entry name" value="S_TKc"/>
    <property type="match status" value="1"/>
</dbReference>
<dbReference type="PROSITE" id="PS50042">
    <property type="entry name" value="CNMP_BINDING_3"/>
    <property type="match status" value="1"/>
</dbReference>
<reference evidence="11" key="2">
    <citation type="submission" date="2012-11" db="EMBL/GenBank/DDBJ databases">
        <authorList>
            <person name="Kuo A."/>
            <person name="Curtis B.A."/>
            <person name="Tanifuji G."/>
            <person name="Burki F."/>
            <person name="Gruber A."/>
            <person name="Irimia M."/>
            <person name="Maruyama S."/>
            <person name="Arias M.C."/>
            <person name="Ball S.G."/>
            <person name="Gile G.H."/>
            <person name="Hirakawa Y."/>
            <person name="Hopkins J.F."/>
            <person name="Rensing S.A."/>
            <person name="Schmutz J."/>
            <person name="Symeonidi A."/>
            <person name="Elias M."/>
            <person name="Eveleigh R.J."/>
            <person name="Herman E.K."/>
            <person name="Klute M.J."/>
            <person name="Nakayama T."/>
            <person name="Obornik M."/>
            <person name="Reyes-Prieto A."/>
            <person name="Armbrust E.V."/>
            <person name="Aves S.J."/>
            <person name="Beiko R.G."/>
            <person name="Coutinho P."/>
            <person name="Dacks J.B."/>
            <person name="Durnford D.G."/>
            <person name="Fast N.M."/>
            <person name="Green B.R."/>
            <person name="Grisdale C."/>
            <person name="Hempe F."/>
            <person name="Henrissat B."/>
            <person name="Hoppner M.P."/>
            <person name="Ishida K.-I."/>
            <person name="Kim E."/>
            <person name="Koreny L."/>
            <person name="Kroth P.G."/>
            <person name="Liu Y."/>
            <person name="Malik S.-B."/>
            <person name="Maier U.G."/>
            <person name="McRose D."/>
            <person name="Mock T."/>
            <person name="Neilson J.A."/>
            <person name="Onodera N.T."/>
            <person name="Poole A.M."/>
            <person name="Pritham E.J."/>
            <person name="Richards T.A."/>
            <person name="Rocap G."/>
            <person name="Roy S.W."/>
            <person name="Sarai C."/>
            <person name="Schaack S."/>
            <person name="Shirato S."/>
            <person name="Slamovits C.H."/>
            <person name="Spencer D.F."/>
            <person name="Suzuki S."/>
            <person name="Worden A.Z."/>
            <person name="Zauner S."/>
            <person name="Barry K."/>
            <person name="Bell C."/>
            <person name="Bharti A.K."/>
            <person name="Crow J.A."/>
            <person name="Grimwood J."/>
            <person name="Kramer R."/>
            <person name="Lindquist E."/>
            <person name="Lucas S."/>
            <person name="Salamov A."/>
            <person name="McFadden G.I."/>
            <person name="Lane C.E."/>
            <person name="Keeling P.J."/>
            <person name="Gray M.W."/>
            <person name="Grigoriev I.V."/>
            <person name="Archibald J.M."/>
        </authorList>
    </citation>
    <scope>NUCLEOTIDE SEQUENCE</scope>
    <source>
        <strain evidence="11">CCMP2712</strain>
    </source>
</reference>
<dbReference type="FunFam" id="1.10.510.10:FF:000571">
    <property type="entry name" value="Maternal embryonic leucine zipper kinase"/>
    <property type="match status" value="1"/>
</dbReference>
<dbReference type="InterPro" id="IPR017441">
    <property type="entry name" value="Protein_kinase_ATP_BS"/>
</dbReference>
<dbReference type="SMART" id="SM00100">
    <property type="entry name" value="cNMP"/>
    <property type="match status" value="1"/>
</dbReference>
<evidence type="ECO:0000313" key="10">
    <source>
        <dbReference type="EnsemblProtists" id="EKX43733"/>
    </source>
</evidence>
<dbReference type="PROSITE" id="PS50011">
    <property type="entry name" value="PROTEIN_KINASE_DOM"/>
    <property type="match status" value="1"/>
</dbReference>
<dbReference type="InterPro" id="IPR036322">
    <property type="entry name" value="WD40_repeat_dom_sf"/>
</dbReference>
<evidence type="ECO:0000313" key="9">
    <source>
        <dbReference type="EMBL" id="EKX43733.1"/>
    </source>
</evidence>
<feature type="region of interest" description="Disordered" evidence="6">
    <location>
        <begin position="502"/>
        <end position="542"/>
    </location>
</feature>
<dbReference type="SUPFAM" id="SSF51206">
    <property type="entry name" value="cAMP-binding domain-like"/>
    <property type="match status" value="1"/>
</dbReference>
<dbReference type="GO" id="GO:0004672">
    <property type="term" value="F:protein kinase activity"/>
    <property type="evidence" value="ECO:0007669"/>
    <property type="project" value="InterPro"/>
</dbReference>
<dbReference type="Pfam" id="PF00027">
    <property type="entry name" value="cNMP_binding"/>
    <property type="match status" value="1"/>
</dbReference>
<dbReference type="Gene3D" id="2.60.120.10">
    <property type="entry name" value="Jelly Rolls"/>
    <property type="match status" value="1"/>
</dbReference>
<dbReference type="InterPro" id="IPR000719">
    <property type="entry name" value="Prot_kinase_dom"/>
</dbReference>
<feature type="domain" description="Protein kinase" evidence="7">
    <location>
        <begin position="8"/>
        <end position="272"/>
    </location>
</feature>
<dbReference type="InterPro" id="IPR014710">
    <property type="entry name" value="RmlC-like_jellyroll"/>
</dbReference>